<feature type="region of interest" description="Disordered" evidence="6">
    <location>
        <begin position="519"/>
        <end position="554"/>
    </location>
</feature>
<name>A0A2I0UEA2_LIMLA</name>
<feature type="coiled-coil region" evidence="5">
    <location>
        <begin position="233"/>
        <end position="361"/>
    </location>
</feature>
<evidence type="ECO:0000256" key="6">
    <source>
        <dbReference type="SAM" id="MobiDB-lite"/>
    </source>
</evidence>
<keyword evidence="4" id="KW-0131">Cell cycle</keyword>
<evidence type="ECO:0000256" key="2">
    <source>
        <dbReference type="ARBA" id="ARBA00022454"/>
    </source>
</evidence>
<dbReference type="CDD" id="cd03273">
    <property type="entry name" value="ABC_SMC2_euk"/>
    <property type="match status" value="1"/>
</dbReference>
<dbReference type="OrthoDB" id="10255539at2759"/>
<dbReference type="InterPro" id="IPR027120">
    <property type="entry name" value="Smc2_ABC"/>
</dbReference>
<gene>
    <name evidence="8" type="ORF">llap_5353</name>
</gene>
<dbReference type="Proteomes" id="UP000233556">
    <property type="component" value="Unassembled WGS sequence"/>
</dbReference>
<reference evidence="9" key="1">
    <citation type="submission" date="2017-11" db="EMBL/GenBank/DDBJ databases">
        <authorList>
            <person name="Lima N.C."/>
            <person name="Parody-Merino A.M."/>
            <person name="Battley P.F."/>
            <person name="Fidler A.E."/>
            <person name="Prosdocimi F."/>
        </authorList>
    </citation>
    <scope>NUCLEOTIDE SEQUENCE [LARGE SCALE GENOMIC DNA]</scope>
</reference>
<accession>A0A2I0UEA2</accession>
<evidence type="ECO:0000256" key="1">
    <source>
        <dbReference type="ARBA" id="ARBA00004286"/>
    </source>
</evidence>
<comment type="subcellular location">
    <subcellularLocation>
        <location evidence="1">Chromosome</location>
    </subcellularLocation>
</comment>
<dbReference type="GO" id="GO:0005524">
    <property type="term" value="F:ATP binding"/>
    <property type="evidence" value="ECO:0007669"/>
    <property type="project" value="InterPro"/>
</dbReference>
<evidence type="ECO:0000256" key="3">
    <source>
        <dbReference type="ARBA" id="ARBA00023054"/>
    </source>
</evidence>
<feature type="domain" description="RecF/RecN/SMC N-terminal" evidence="7">
    <location>
        <begin position="2"/>
        <end position="870"/>
    </location>
</feature>
<proteinExistence type="predicted"/>
<dbReference type="Gene3D" id="1.10.287.1490">
    <property type="match status" value="1"/>
</dbReference>
<keyword evidence="2" id="KW-0158">Chromosome</keyword>
<evidence type="ECO:0000256" key="5">
    <source>
        <dbReference type="SAM" id="Coils"/>
    </source>
</evidence>
<evidence type="ECO:0000256" key="4">
    <source>
        <dbReference type="ARBA" id="ARBA00023306"/>
    </source>
</evidence>
<dbReference type="InterPro" id="IPR027417">
    <property type="entry name" value="P-loop_NTPase"/>
</dbReference>
<dbReference type="SUPFAM" id="SSF52540">
    <property type="entry name" value="P-loop containing nucleoside triphosphate hydrolases"/>
    <property type="match status" value="1"/>
</dbReference>
<dbReference type="GO" id="GO:0005694">
    <property type="term" value="C:chromosome"/>
    <property type="evidence" value="ECO:0007669"/>
    <property type="project" value="UniProtKB-SubCell"/>
</dbReference>
<organism evidence="8 9">
    <name type="scientific">Limosa lapponica baueri</name>
    <dbReference type="NCBI Taxonomy" id="1758121"/>
    <lineage>
        <taxon>Eukaryota</taxon>
        <taxon>Metazoa</taxon>
        <taxon>Chordata</taxon>
        <taxon>Craniata</taxon>
        <taxon>Vertebrata</taxon>
        <taxon>Euteleostomi</taxon>
        <taxon>Archelosauria</taxon>
        <taxon>Archosauria</taxon>
        <taxon>Dinosauria</taxon>
        <taxon>Saurischia</taxon>
        <taxon>Theropoda</taxon>
        <taxon>Coelurosauria</taxon>
        <taxon>Aves</taxon>
        <taxon>Neognathae</taxon>
        <taxon>Neoaves</taxon>
        <taxon>Charadriiformes</taxon>
        <taxon>Scolopacidae</taxon>
        <taxon>Limosa</taxon>
    </lineage>
</organism>
<dbReference type="InterPro" id="IPR024704">
    <property type="entry name" value="SMC"/>
</dbReference>
<sequence length="915" mass="104446">MYIKSIVLEGFKSYAQRTEIRGFDPLFNAITGLNGSGKSNILDSICFLLGITNLTQVRASNLQDLVYKNGQAGITKATVSITFDNTDKKLSPLGFEANDEITITRQVVIGGRNKYLINGVNASNSRVQDLFCSVGLNVNNPHFLIMQLLAMIEEAAGTRMYECKKIAVQKTIEKKESKLKAIQTVLSEEITPTLQKLKEERSSYLEYQKVVRAIEHLSRLCIAHQFFLAEKTKANSAEVLEEMQANVVKLQESMAESEKKLEELNKEMVEMEKKRDEAQMKLNYAKQELKTKQAEVKKMDGGYKKNQEALEAVRKVKEKLESQMKMLNYEEGKEAALLAKKKELTNDISRLRELYEGLMAKFPHLQFEYKKCFYQEKAEVKFENSYNSRHTNGISFDFQAGHGASSQAAPILSKLQEMKDVAVELKTKESELETVENELASLKNVAEKYRQLKQQWEMKSEEAELLQTKLHQSAYHKQEEELLALKKTIVECEEMLKKTEENQKKAEDKYKTLENKMKNAGAEREKELKNAQQKLDDAKKKADTSSKEKKEKQQEVETLVLEVEELKKEQVSYKQQVEAADKAIKSYKEQINAMAAEVAQTMKSVEKSQKELAKQKELIMKQDKAINAKSAEIAKYREQNNELQLKLKSLEHSISKHQQETDAATTKVVKMLKEYEWIASEKALFGQPNTAYDFKTNDPKEAAQKLQKLQEKKEKLGRSVNMGAMNMLSETEERYNDLMKKKRIVENDKSKILATIEELDQKKTQALHIAWKKGLEFKVALGNTWKENLTELSGGQRSLVALSLILAMLLFKPAPIYVLDEVDAALDLSHTQNIGQMLHTHFTHSQFIVVSLKDGMFNNANVLYKTKFVDGVSTVARYDQFQSRNNTSAPEKSQKAPKRDKKGRAELGNLFNDPS</sequence>
<keyword evidence="3 5" id="KW-0175">Coiled coil</keyword>
<dbReference type="PANTHER" id="PTHR43977">
    <property type="entry name" value="STRUCTURAL MAINTENANCE OF CHROMOSOMES PROTEIN 3"/>
    <property type="match status" value="1"/>
</dbReference>
<dbReference type="EMBL" id="KZ505833">
    <property type="protein sequence ID" value="PKU44333.1"/>
    <property type="molecule type" value="Genomic_DNA"/>
</dbReference>
<dbReference type="Pfam" id="PF02463">
    <property type="entry name" value="SMC_N"/>
    <property type="match status" value="1"/>
</dbReference>
<keyword evidence="9" id="KW-1185">Reference proteome</keyword>
<protein>
    <submittedName>
        <fullName evidence="8">Structural maintenance of chromosomes protein 2</fullName>
    </submittedName>
</protein>
<feature type="region of interest" description="Disordered" evidence="6">
    <location>
        <begin position="882"/>
        <end position="915"/>
    </location>
</feature>
<feature type="compositionally biased region" description="Polar residues" evidence="6">
    <location>
        <begin position="882"/>
        <end position="891"/>
    </location>
</feature>
<dbReference type="Gene3D" id="3.40.50.300">
    <property type="entry name" value="P-loop containing nucleotide triphosphate hydrolases"/>
    <property type="match status" value="2"/>
</dbReference>
<evidence type="ECO:0000259" key="7">
    <source>
        <dbReference type="Pfam" id="PF02463"/>
    </source>
</evidence>
<dbReference type="InterPro" id="IPR003395">
    <property type="entry name" value="RecF/RecN/SMC_N"/>
</dbReference>
<evidence type="ECO:0000313" key="9">
    <source>
        <dbReference type="Proteomes" id="UP000233556"/>
    </source>
</evidence>
<dbReference type="AlphaFoldDB" id="A0A2I0UEA2"/>
<dbReference type="PIRSF" id="PIRSF005719">
    <property type="entry name" value="SMC"/>
    <property type="match status" value="1"/>
</dbReference>
<reference evidence="9" key="2">
    <citation type="submission" date="2017-12" db="EMBL/GenBank/DDBJ databases">
        <title>Genome sequence of the Bar-tailed Godwit (Limosa lapponica baueri).</title>
        <authorList>
            <person name="Lima N.C.B."/>
            <person name="Parody-Merino A.M."/>
            <person name="Battley P.F."/>
            <person name="Fidler A.E."/>
            <person name="Prosdocimi F."/>
        </authorList>
    </citation>
    <scope>NUCLEOTIDE SEQUENCE [LARGE SCALE GENOMIC DNA]</scope>
</reference>
<evidence type="ECO:0000313" key="8">
    <source>
        <dbReference type="EMBL" id="PKU44333.1"/>
    </source>
</evidence>
<dbReference type="GO" id="GO:0016887">
    <property type="term" value="F:ATP hydrolysis activity"/>
    <property type="evidence" value="ECO:0007669"/>
    <property type="project" value="InterPro"/>
</dbReference>